<evidence type="ECO:0000256" key="5">
    <source>
        <dbReference type="PROSITE-ProRule" id="PRU10141"/>
    </source>
</evidence>
<organism evidence="7 8">
    <name type="scientific">Floridaenema evergladense BLCC-F167</name>
    <dbReference type="NCBI Taxonomy" id="3153639"/>
    <lineage>
        <taxon>Bacteria</taxon>
        <taxon>Bacillati</taxon>
        <taxon>Cyanobacteriota</taxon>
        <taxon>Cyanophyceae</taxon>
        <taxon>Oscillatoriophycideae</taxon>
        <taxon>Aerosakkonematales</taxon>
        <taxon>Aerosakkonemataceae</taxon>
        <taxon>Floridanema</taxon>
        <taxon>Floridanema evergladense</taxon>
    </lineage>
</organism>
<dbReference type="InterPro" id="IPR037215">
    <property type="entry name" value="GUN4-like_sf"/>
</dbReference>
<sequence>MVWADGHLLDKGKYQIIGRPLGKGGFGITYKAVHTRLNKQVVIKTPNDDLIFDPEYPKFAHRFINEAQMLAKLGECPHPHIVSVSDLFEEENIHCLVMDFIDGESLWDLVRRKGALPELEAVKYICQIGDALNVLHQAGLVHRDATPMNIMLRNNGNAVLIDFGIAGEIIPHTVTSMRPMNEAFAPYEQRKGVRSPTVDIYTLTASLYYTVTGQRPTPCLDRKLDDVGLVPPKQHNSSISEKLNQAILQGMALEAEGRPQSIQNLLVLLQPDTDDLSSDKRVDYQNLRDLLKAGNWREADLETAKVMLKVAGREKEGYLNVEHIENFPCTDLRTIDRLWVKYSNGRFGFSVQKRIWESVGGKPGELSYEIYKKFGDRVGWYEMKKDNWKTYKDLTFSLNAPVGHLPVVFKTRLVRGVIEFIRFEMWGKGMALLSRRDL</sequence>
<dbReference type="InterPro" id="IPR000719">
    <property type="entry name" value="Prot_kinase_dom"/>
</dbReference>
<evidence type="ECO:0000256" key="4">
    <source>
        <dbReference type="ARBA" id="ARBA00022840"/>
    </source>
</evidence>
<dbReference type="Gene3D" id="1.25.40.620">
    <property type="match status" value="1"/>
</dbReference>
<name>A0ABV4WU84_9CYAN</name>
<dbReference type="PANTHER" id="PTHR43289:SF34">
    <property type="entry name" value="SERINE_THREONINE-PROTEIN KINASE YBDM-RELATED"/>
    <property type="match status" value="1"/>
</dbReference>
<proteinExistence type="predicted"/>
<keyword evidence="3" id="KW-0418">Kinase</keyword>
<comment type="caution">
    <text evidence="7">The sequence shown here is derived from an EMBL/GenBank/DDBJ whole genome shotgun (WGS) entry which is preliminary data.</text>
</comment>
<feature type="binding site" evidence="5">
    <location>
        <position position="44"/>
    </location>
    <ligand>
        <name>ATP</name>
        <dbReference type="ChEBI" id="CHEBI:30616"/>
    </ligand>
</feature>
<dbReference type="RefSeq" id="WP_413280727.1">
    <property type="nucleotide sequence ID" value="NZ_JBHFNT010000249.1"/>
</dbReference>
<dbReference type="PROSITE" id="PS00107">
    <property type="entry name" value="PROTEIN_KINASE_ATP"/>
    <property type="match status" value="1"/>
</dbReference>
<dbReference type="PANTHER" id="PTHR43289">
    <property type="entry name" value="MITOGEN-ACTIVATED PROTEIN KINASE KINASE KINASE 20-RELATED"/>
    <property type="match status" value="1"/>
</dbReference>
<feature type="domain" description="Protein kinase" evidence="6">
    <location>
        <begin position="15"/>
        <end position="273"/>
    </location>
</feature>
<dbReference type="Proteomes" id="UP001576780">
    <property type="component" value="Unassembled WGS sequence"/>
</dbReference>
<protein>
    <submittedName>
        <fullName evidence="7">GUN4 domain-containing protein</fullName>
    </submittedName>
</protein>
<keyword evidence="4 5" id="KW-0067">ATP-binding</keyword>
<gene>
    <name evidence="7" type="ORF">ACE1CA_28295</name>
</gene>
<keyword evidence="1" id="KW-0808">Transferase</keyword>
<dbReference type="Gene3D" id="1.10.510.10">
    <property type="entry name" value="Transferase(Phosphotransferase) domain 1"/>
    <property type="match status" value="1"/>
</dbReference>
<dbReference type="Gene3D" id="3.30.200.20">
    <property type="entry name" value="Phosphorylase Kinase, domain 1"/>
    <property type="match status" value="1"/>
</dbReference>
<accession>A0ABV4WU84</accession>
<evidence type="ECO:0000256" key="2">
    <source>
        <dbReference type="ARBA" id="ARBA00022741"/>
    </source>
</evidence>
<dbReference type="Pfam" id="PF05419">
    <property type="entry name" value="GUN4"/>
    <property type="match status" value="1"/>
</dbReference>
<dbReference type="CDD" id="cd14014">
    <property type="entry name" value="STKc_PknB_like"/>
    <property type="match status" value="1"/>
</dbReference>
<dbReference type="SUPFAM" id="SSF56112">
    <property type="entry name" value="Protein kinase-like (PK-like)"/>
    <property type="match status" value="1"/>
</dbReference>
<evidence type="ECO:0000259" key="6">
    <source>
        <dbReference type="PROSITE" id="PS50011"/>
    </source>
</evidence>
<keyword evidence="8" id="KW-1185">Reference proteome</keyword>
<dbReference type="SUPFAM" id="SSF140869">
    <property type="entry name" value="GUN4-like"/>
    <property type="match status" value="1"/>
</dbReference>
<evidence type="ECO:0000256" key="3">
    <source>
        <dbReference type="ARBA" id="ARBA00022777"/>
    </source>
</evidence>
<dbReference type="InterPro" id="IPR008629">
    <property type="entry name" value="GUN4-like"/>
</dbReference>
<dbReference type="CDD" id="cd16383">
    <property type="entry name" value="GUN4"/>
    <property type="match status" value="1"/>
</dbReference>
<evidence type="ECO:0000313" key="8">
    <source>
        <dbReference type="Proteomes" id="UP001576780"/>
    </source>
</evidence>
<dbReference type="PROSITE" id="PS50011">
    <property type="entry name" value="PROTEIN_KINASE_DOM"/>
    <property type="match status" value="1"/>
</dbReference>
<keyword evidence="2 5" id="KW-0547">Nucleotide-binding</keyword>
<dbReference type="InterPro" id="IPR011009">
    <property type="entry name" value="Kinase-like_dom_sf"/>
</dbReference>
<evidence type="ECO:0000313" key="7">
    <source>
        <dbReference type="EMBL" id="MFB2838412.1"/>
    </source>
</evidence>
<reference evidence="7 8" key="1">
    <citation type="submission" date="2024-09" db="EMBL/GenBank/DDBJ databases">
        <title>Floridaenema gen nov. (Aerosakkonemataceae, Aerosakkonematales ord. nov., Cyanobacteria) from benthic tropical and subtropical fresh waters, with the description of four new species.</title>
        <authorList>
            <person name="Moretto J.A."/>
            <person name="Berthold D.E."/>
            <person name="Lefler F.W."/>
            <person name="Huang I.-S."/>
            <person name="Laughinghouse H. IV."/>
        </authorList>
    </citation>
    <scope>NUCLEOTIDE SEQUENCE [LARGE SCALE GENOMIC DNA]</scope>
    <source>
        <strain evidence="7 8">BLCC-F167</strain>
    </source>
</reference>
<dbReference type="Gene3D" id="1.10.10.1770">
    <property type="entry name" value="Gun4-like"/>
    <property type="match status" value="1"/>
</dbReference>
<dbReference type="Pfam" id="PF00069">
    <property type="entry name" value="Pkinase"/>
    <property type="match status" value="1"/>
</dbReference>
<dbReference type="EMBL" id="JBHFNT010000249">
    <property type="protein sequence ID" value="MFB2838412.1"/>
    <property type="molecule type" value="Genomic_DNA"/>
</dbReference>
<evidence type="ECO:0000256" key="1">
    <source>
        <dbReference type="ARBA" id="ARBA00022679"/>
    </source>
</evidence>
<dbReference type="InterPro" id="IPR017441">
    <property type="entry name" value="Protein_kinase_ATP_BS"/>
</dbReference>